<comment type="caution">
    <text evidence="1">The sequence shown here is derived from an EMBL/GenBank/DDBJ whole genome shotgun (WGS) entry which is preliminary data.</text>
</comment>
<dbReference type="InterPro" id="IPR040521">
    <property type="entry name" value="KDZ"/>
</dbReference>
<keyword evidence="2" id="KW-1185">Reference proteome</keyword>
<sequence length="188" mass="20887">MDPNRAKEDEWVDILFIAADTNFRMSRFNEEEFAKHLAHHEKSMLEEANTCNNHNAIKLATLRSGKGMAISGVGGVWHKNLPKRIEQYGSKLAPSIKPDKVIVLVLNFHLPAHISDCQEEFSFNLEPNVGATDGEVPEQGWAASNLIASSTKEMGPGSHHDTLDDHWGDNNWWKCIPPSKSSRSCAAA</sequence>
<evidence type="ECO:0000313" key="1">
    <source>
        <dbReference type="EMBL" id="KAK0502189.1"/>
    </source>
</evidence>
<reference evidence="1" key="1">
    <citation type="submission" date="2023-06" db="EMBL/GenBank/DDBJ databases">
        <authorList>
            <consortium name="Lawrence Berkeley National Laboratory"/>
            <person name="Ahrendt S."/>
            <person name="Sahu N."/>
            <person name="Indic B."/>
            <person name="Wong-Bajracharya J."/>
            <person name="Merenyi Z."/>
            <person name="Ke H.-M."/>
            <person name="Monk M."/>
            <person name="Kocsube S."/>
            <person name="Drula E."/>
            <person name="Lipzen A."/>
            <person name="Balint B."/>
            <person name="Henrissat B."/>
            <person name="Andreopoulos B."/>
            <person name="Martin F.M."/>
            <person name="Harder C.B."/>
            <person name="Rigling D."/>
            <person name="Ford K.L."/>
            <person name="Foster G.D."/>
            <person name="Pangilinan J."/>
            <person name="Papanicolaou A."/>
            <person name="Barry K."/>
            <person name="LaButti K."/>
            <person name="Viragh M."/>
            <person name="Koriabine M."/>
            <person name="Yan M."/>
            <person name="Riley R."/>
            <person name="Champramary S."/>
            <person name="Plett K.L."/>
            <person name="Tsai I.J."/>
            <person name="Slot J."/>
            <person name="Sipos G."/>
            <person name="Plett J."/>
            <person name="Nagy L.G."/>
            <person name="Grigoriev I.V."/>
        </authorList>
    </citation>
    <scope>NUCLEOTIDE SEQUENCE</scope>
    <source>
        <strain evidence="1">HWK02</strain>
    </source>
</reference>
<dbReference type="Proteomes" id="UP001175228">
    <property type="component" value="Unassembled WGS sequence"/>
</dbReference>
<name>A0AA39QIB8_9AGAR</name>
<dbReference type="EMBL" id="JAUEPU010000005">
    <property type="protein sequence ID" value="KAK0502189.1"/>
    <property type="molecule type" value="Genomic_DNA"/>
</dbReference>
<dbReference type="Pfam" id="PF18758">
    <property type="entry name" value="KDZ"/>
    <property type="match status" value="1"/>
</dbReference>
<dbReference type="AlphaFoldDB" id="A0AA39QIB8"/>
<organism evidence="1 2">
    <name type="scientific">Armillaria luteobubalina</name>
    <dbReference type="NCBI Taxonomy" id="153913"/>
    <lineage>
        <taxon>Eukaryota</taxon>
        <taxon>Fungi</taxon>
        <taxon>Dikarya</taxon>
        <taxon>Basidiomycota</taxon>
        <taxon>Agaricomycotina</taxon>
        <taxon>Agaricomycetes</taxon>
        <taxon>Agaricomycetidae</taxon>
        <taxon>Agaricales</taxon>
        <taxon>Marasmiineae</taxon>
        <taxon>Physalacriaceae</taxon>
        <taxon>Armillaria</taxon>
    </lineage>
</organism>
<evidence type="ECO:0000313" key="2">
    <source>
        <dbReference type="Proteomes" id="UP001175228"/>
    </source>
</evidence>
<gene>
    <name evidence="1" type="ORF">EDD18DRAFT_1100669</name>
</gene>
<protein>
    <submittedName>
        <fullName evidence="1">Uncharacterized protein</fullName>
    </submittedName>
</protein>
<proteinExistence type="predicted"/>
<accession>A0AA39QIB8</accession>